<evidence type="ECO:0000259" key="1">
    <source>
        <dbReference type="Pfam" id="PF00646"/>
    </source>
</evidence>
<dbReference type="Proteomes" id="UP000596660">
    <property type="component" value="Unplaced"/>
</dbReference>
<protein>
    <recommendedName>
        <fullName evidence="5">F-box domain-containing protein</fullName>
    </recommendedName>
</protein>
<dbReference type="OMA" id="TLEHECT"/>
<accession>A0A803L9P0</accession>
<evidence type="ECO:0000313" key="4">
    <source>
        <dbReference type="Proteomes" id="UP000596660"/>
    </source>
</evidence>
<dbReference type="InterPro" id="IPR036047">
    <property type="entry name" value="F-box-like_dom_sf"/>
</dbReference>
<dbReference type="InterPro" id="IPR001810">
    <property type="entry name" value="F-box_dom"/>
</dbReference>
<proteinExistence type="predicted"/>
<dbReference type="PANTHER" id="PTHR35546">
    <property type="entry name" value="F-BOX PROTEIN INTERACTION DOMAIN PROTEIN-RELATED"/>
    <property type="match status" value="1"/>
</dbReference>
<reference evidence="3" key="1">
    <citation type="journal article" date="2017" name="Nature">
        <title>The genome of Chenopodium quinoa.</title>
        <authorList>
            <person name="Jarvis D.E."/>
            <person name="Ho Y.S."/>
            <person name="Lightfoot D.J."/>
            <person name="Schmoeckel S.M."/>
            <person name="Li B."/>
            <person name="Borm T.J.A."/>
            <person name="Ohyanagi H."/>
            <person name="Mineta K."/>
            <person name="Michell C.T."/>
            <person name="Saber N."/>
            <person name="Kharbatia N.M."/>
            <person name="Rupper R.R."/>
            <person name="Sharp A.R."/>
            <person name="Dally N."/>
            <person name="Boughton B.A."/>
            <person name="Woo Y.H."/>
            <person name="Gao G."/>
            <person name="Schijlen E.G.W.M."/>
            <person name="Guo X."/>
            <person name="Momin A.A."/>
            <person name="Negrao S."/>
            <person name="Al-Babili S."/>
            <person name="Gehring C."/>
            <person name="Roessner U."/>
            <person name="Jung C."/>
            <person name="Murphy K."/>
            <person name="Arold S.T."/>
            <person name="Gojobori T."/>
            <person name="van der Linden C.G."/>
            <person name="van Loo E.N."/>
            <person name="Jellen E.N."/>
            <person name="Maughan P.J."/>
            <person name="Tester M."/>
        </authorList>
    </citation>
    <scope>NUCLEOTIDE SEQUENCE [LARGE SCALE GENOMIC DNA]</scope>
    <source>
        <strain evidence="3">cv. PI 614886</strain>
    </source>
</reference>
<sequence>MVNQEKNFGLLCEDLLVNIFCRLHVKDLLKCKCVSKEWLTVVSQVCIPMLSAKDPPVSGVYYRAIRDRGLPYVTTTCPQDKKKYLQHLVAYSDSIHYVDSAPLEPHFMPFSSARSYSDEKADSYGMSLSSLLPFDHRGANFLDCCNGLVLFVQRPKPLFYVCNPVIGQCVSVPPPPPSIQLSSLYASLAFDPSESIHYRVVISSLSNQPQCIHLFDSQTGEWKSYEVKIELPPFAECFKLLRHSIYLRGVVHRLSMYGVIISFDLKCMKACVINCPSQKSPPAHPTDEKDQPPPGCIGVSNGSLCYVRNEDGYVCVWLLDNPNDSSEWSLKHKIFLQYLWKYARKNDWSSRYVWLRCCSFHPTSDILFMGSASSIFMYHIGSDLFEAVRTMKTYMTVGVTQISDHLLKQKKNKNEMKLMKSSISVLMNIIWKLMSSLLLDSILIDLDLFMVELNEKTDSMLKQIEKDSDSFSQRAEITRKGRSLSAWWRTFIELTDH</sequence>
<dbReference type="Pfam" id="PF24750">
    <property type="entry name" value="b-prop_At3g26010-like"/>
    <property type="match status" value="1"/>
</dbReference>
<evidence type="ECO:0000259" key="2">
    <source>
        <dbReference type="Pfam" id="PF24750"/>
    </source>
</evidence>
<evidence type="ECO:0008006" key="5">
    <source>
        <dbReference type="Google" id="ProtNLM"/>
    </source>
</evidence>
<feature type="domain" description="F-box protein At3g26010-like beta-propeller" evidence="2">
    <location>
        <begin position="128"/>
        <end position="342"/>
    </location>
</feature>
<dbReference type="Pfam" id="PF00646">
    <property type="entry name" value="F-box"/>
    <property type="match status" value="1"/>
</dbReference>
<dbReference type="SUPFAM" id="SSF50998">
    <property type="entry name" value="Quinoprotein alcohol dehydrogenase-like"/>
    <property type="match status" value="1"/>
</dbReference>
<dbReference type="InterPro" id="IPR055290">
    <property type="entry name" value="At3g26010-like"/>
</dbReference>
<evidence type="ECO:0000313" key="3">
    <source>
        <dbReference type="EnsemblPlants" id="AUR62008579-RA:cds"/>
    </source>
</evidence>
<reference evidence="3" key="2">
    <citation type="submission" date="2021-03" db="UniProtKB">
        <authorList>
            <consortium name="EnsemblPlants"/>
        </authorList>
    </citation>
    <scope>IDENTIFICATION</scope>
</reference>
<dbReference type="EnsemblPlants" id="AUR62008579-RA">
    <property type="protein sequence ID" value="AUR62008579-RA:cds"/>
    <property type="gene ID" value="AUR62008579"/>
</dbReference>
<dbReference type="InterPro" id="IPR011047">
    <property type="entry name" value="Quinoprotein_ADH-like_sf"/>
</dbReference>
<dbReference type="AlphaFoldDB" id="A0A803L9P0"/>
<feature type="domain" description="F-box" evidence="1">
    <location>
        <begin position="11"/>
        <end position="45"/>
    </location>
</feature>
<dbReference type="SUPFAM" id="SSF81383">
    <property type="entry name" value="F-box domain"/>
    <property type="match status" value="1"/>
</dbReference>
<dbReference type="PANTHER" id="PTHR35546:SF25">
    <property type="entry name" value="F-BOX DOMAIN-CONTAINING PROTEIN"/>
    <property type="match status" value="1"/>
</dbReference>
<dbReference type="InterPro" id="IPR056592">
    <property type="entry name" value="Beta-prop_At3g26010-like"/>
</dbReference>
<keyword evidence="4" id="KW-1185">Reference proteome</keyword>
<dbReference type="Gramene" id="AUR62008579-RA">
    <property type="protein sequence ID" value="AUR62008579-RA:cds"/>
    <property type="gene ID" value="AUR62008579"/>
</dbReference>
<organism evidence="3 4">
    <name type="scientific">Chenopodium quinoa</name>
    <name type="common">Quinoa</name>
    <dbReference type="NCBI Taxonomy" id="63459"/>
    <lineage>
        <taxon>Eukaryota</taxon>
        <taxon>Viridiplantae</taxon>
        <taxon>Streptophyta</taxon>
        <taxon>Embryophyta</taxon>
        <taxon>Tracheophyta</taxon>
        <taxon>Spermatophyta</taxon>
        <taxon>Magnoliopsida</taxon>
        <taxon>eudicotyledons</taxon>
        <taxon>Gunneridae</taxon>
        <taxon>Pentapetalae</taxon>
        <taxon>Caryophyllales</taxon>
        <taxon>Chenopodiaceae</taxon>
        <taxon>Chenopodioideae</taxon>
        <taxon>Atripliceae</taxon>
        <taxon>Chenopodium</taxon>
    </lineage>
</organism>
<dbReference type="Gene3D" id="1.20.1280.50">
    <property type="match status" value="1"/>
</dbReference>
<name>A0A803L9P0_CHEQI</name>